<keyword evidence="2 8" id="KW-0812">Transmembrane</keyword>
<feature type="compositionally biased region" description="Low complexity" evidence="7">
    <location>
        <begin position="203"/>
        <end position="255"/>
    </location>
</feature>
<evidence type="ECO:0000256" key="7">
    <source>
        <dbReference type="SAM" id="MobiDB-lite"/>
    </source>
</evidence>
<accession>A0A2P7ZYC0</accession>
<sequence>MIGFSIPSTLAFVVLSLSAARVAALTQTYCSNQNTGGNSQSNYSIYQSNGLCFDTCKDQYAFAVVQYQNCWCSNIVPSQQVDVGDCSEQCPGYPDELCGNRGSGLYGYVALSRAPSGTAGGGASRTQSQEQPSVVERSQGIYFDLLPAQTQSAPSRQRPTFSSEEPSPTTSAAPSSTEPTTTEASSSPTTTDSPSSPPPSPPTTSATPTVTSSSSSSSPPPTVTSIVTLTPTPSSTSSSSSTTSSSESETVAPVTNTQVVTVSGAIVTQTVTSTPRARPSGSATGADNLQERPQQSNTPTGVIVGAVVGSLAGLAFILLALFLLWRRRRGTKRMSMSSGINRNASVLSKAGLLSSARNPDQEKSMEEPRYGSQRQSALYDPPESPISAPSGVYGPAGQPSRRNSRPLVYDQRLNPAALMENWQANSSRTSVGTMQDQRDYSRPLGVTNPDADDRA</sequence>
<evidence type="ECO:0000313" key="11">
    <source>
        <dbReference type="EMBL" id="PSK53177.1"/>
    </source>
</evidence>
<evidence type="ECO:0000259" key="10">
    <source>
        <dbReference type="PROSITE" id="PS51212"/>
    </source>
</evidence>
<evidence type="ECO:0000256" key="9">
    <source>
        <dbReference type="SAM" id="SignalP"/>
    </source>
</evidence>
<feature type="region of interest" description="Disordered" evidence="7">
    <location>
        <begin position="116"/>
        <end position="135"/>
    </location>
</feature>
<feature type="compositionally biased region" description="Low complexity" evidence="7">
    <location>
        <begin position="159"/>
        <end position="194"/>
    </location>
</feature>
<evidence type="ECO:0000256" key="8">
    <source>
        <dbReference type="SAM" id="Phobius"/>
    </source>
</evidence>
<dbReference type="Pfam" id="PF01822">
    <property type="entry name" value="WSC"/>
    <property type="match status" value="1"/>
</dbReference>
<comment type="caution">
    <text evidence="11">The sequence shown here is derived from an EMBL/GenBank/DDBJ whole genome shotgun (WGS) entry which is preliminary data.</text>
</comment>
<gene>
    <name evidence="11" type="ORF">B9Z65_3377</name>
</gene>
<organism evidence="11 12">
    <name type="scientific">Elsinoe australis</name>
    <dbReference type="NCBI Taxonomy" id="40998"/>
    <lineage>
        <taxon>Eukaryota</taxon>
        <taxon>Fungi</taxon>
        <taxon>Dikarya</taxon>
        <taxon>Ascomycota</taxon>
        <taxon>Pezizomycotina</taxon>
        <taxon>Dothideomycetes</taxon>
        <taxon>Dothideomycetidae</taxon>
        <taxon>Myriangiales</taxon>
        <taxon>Elsinoaceae</taxon>
        <taxon>Elsinoe</taxon>
    </lineage>
</organism>
<feature type="region of interest" description="Disordered" evidence="7">
    <location>
        <begin position="351"/>
        <end position="455"/>
    </location>
</feature>
<dbReference type="Proteomes" id="UP000243723">
    <property type="component" value="Unassembled WGS sequence"/>
</dbReference>
<dbReference type="OrthoDB" id="2537459at2759"/>
<keyword evidence="3 9" id="KW-0732">Signal</keyword>
<dbReference type="EMBL" id="NHZQ01000102">
    <property type="protein sequence ID" value="PSK53177.1"/>
    <property type="molecule type" value="Genomic_DNA"/>
</dbReference>
<proteinExistence type="predicted"/>
<feature type="compositionally biased region" description="Polar residues" evidence="7">
    <location>
        <begin position="422"/>
        <end position="435"/>
    </location>
</feature>
<feature type="chain" id="PRO_5015173846" evidence="9">
    <location>
        <begin position="25"/>
        <end position="455"/>
    </location>
</feature>
<feature type="domain" description="WSC" evidence="10">
    <location>
        <begin position="24"/>
        <end position="112"/>
    </location>
</feature>
<evidence type="ECO:0000256" key="1">
    <source>
        <dbReference type="ARBA" id="ARBA00004167"/>
    </source>
</evidence>
<evidence type="ECO:0000256" key="6">
    <source>
        <dbReference type="ARBA" id="ARBA00023180"/>
    </source>
</evidence>
<feature type="region of interest" description="Disordered" evidence="7">
    <location>
        <begin position="150"/>
        <end position="256"/>
    </location>
</feature>
<keyword evidence="5 8" id="KW-0472">Membrane</keyword>
<dbReference type="InterPro" id="IPR002889">
    <property type="entry name" value="WSC_carb-bd"/>
</dbReference>
<dbReference type="InterPro" id="IPR051836">
    <property type="entry name" value="Kremen_rcpt"/>
</dbReference>
<dbReference type="SMART" id="SM00321">
    <property type="entry name" value="WSC"/>
    <property type="match status" value="1"/>
</dbReference>
<dbReference type="PANTHER" id="PTHR24269">
    <property type="entry name" value="KREMEN PROTEIN"/>
    <property type="match status" value="1"/>
</dbReference>
<evidence type="ECO:0000313" key="12">
    <source>
        <dbReference type="Proteomes" id="UP000243723"/>
    </source>
</evidence>
<name>A0A2P7ZYC0_9PEZI</name>
<dbReference type="STRING" id="40998.A0A2P7ZYC0"/>
<protein>
    <submittedName>
        <fullName evidence="11">Cell wall integrity and stress response component 1</fullName>
    </submittedName>
</protein>
<reference evidence="11 12" key="1">
    <citation type="submission" date="2017-05" db="EMBL/GenBank/DDBJ databases">
        <title>Draft genome sequence of Elsinoe australis.</title>
        <authorList>
            <person name="Cheng Q."/>
        </authorList>
    </citation>
    <scope>NUCLEOTIDE SEQUENCE [LARGE SCALE GENOMIC DNA]</scope>
    <source>
        <strain evidence="11 12">NL1</strain>
    </source>
</reference>
<evidence type="ECO:0000256" key="5">
    <source>
        <dbReference type="ARBA" id="ARBA00023136"/>
    </source>
</evidence>
<feature type="transmembrane region" description="Helical" evidence="8">
    <location>
        <begin position="302"/>
        <end position="325"/>
    </location>
</feature>
<feature type="signal peptide" evidence="9">
    <location>
        <begin position="1"/>
        <end position="24"/>
    </location>
</feature>
<evidence type="ECO:0000256" key="2">
    <source>
        <dbReference type="ARBA" id="ARBA00022692"/>
    </source>
</evidence>
<keyword evidence="4 8" id="KW-1133">Transmembrane helix</keyword>
<dbReference type="PANTHER" id="PTHR24269:SF16">
    <property type="entry name" value="PROTEIN SLG1"/>
    <property type="match status" value="1"/>
</dbReference>
<comment type="subcellular location">
    <subcellularLocation>
        <location evidence="1">Membrane</location>
        <topology evidence="1">Single-pass membrane protein</topology>
    </subcellularLocation>
</comment>
<keyword evidence="6" id="KW-0325">Glycoprotein</keyword>
<evidence type="ECO:0000256" key="3">
    <source>
        <dbReference type="ARBA" id="ARBA00022729"/>
    </source>
</evidence>
<evidence type="ECO:0000256" key="4">
    <source>
        <dbReference type="ARBA" id="ARBA00022989"/>
    </source>
</evidence>
<feature type="region of interest" description="Disordered" evidence="7">
    <location>
        <begin position="270"/>
        <end position="299"/>
    </location>
</feature>
<feature type="compositionally biased region" description="Basic and acidic residues" evidence="7">
    <location>
        <begin position="359"/>
        <end position="369"/>
    </location>
</feature>
<keyword evidence="12" id="KW-1185">Reference proteome</keyword>
<dbReference type="GO" id="GO:0005886">
    <property type="term" value="C:plasma membrane"/>
    <property type="evidence" value="ECO:0007669"/>
    <property type="project" value="TreeGrafter"/>
</dbReference>
<dbReference type="AlphaFoldDB" id="A0A2P7ZYC0"/>
<dbReference type="PROSITE" id="PS51212">
    <property type="entry name" value="WSC"/>
    <property type="match status" value="1"/>
</dbReference>